<evidence type="ECO:0000313" key="2">
    <source>
        <dbReference type="Proteomes" id="UP001162483"/>
    </source>
</evidence>
<protein>
    <submittedName>
        <fullName evidence="1">Uncharacterized protein</fullName>
    </submittedName>
</protein>
<sequence>HSAHRLHLKKQNKKKNIAYIHNKDQRRTGKSLDFGYTRMMQLQDCFYKQLETMLPLPCFLPWPSRAVPCHRGNLRMQPVFLPADHRADWRPEWCQSSL</sequence>
<evidence type="ECO:0000313" key="1">
    <source>
        <dbReference type="EMBL" id="CAI9541955.1"/>
    </source>
</evidence>
<reference evidence="1" key="1">
    <citation type="submission" date="2023-05" db="EMBL/GenBank/DDBJ databases">
        <authorList>
            <person name="Stuckert A."/>
        </authorList>
    </citation>
    <scope>NUCLEOTIDE SEQUENCE</scope>
</reference>
<comment type="caution">
    <text evidence="1">The sequence shown here is derived from an EMBL/GenBank/DDBJ whole genome shotgun (WGS) entry which is preliminary data.</text>
</comment>
<proteinExistence type="predicted"/>
<keyword evidence="2" id="KW-1185">Reference proteome</keyword>
<name>A0ABN9B406_9NEOB</name>
<gene>
    <name evidence="1" type="ORF">SPARVUS_LOCUS2011052</name>
</gene>
<feature type="non-terminal residue" evidence="1">
    <location>
        <position position="1"/>
    </location>
</feature>
<organism evidence="1 2">
    <name type="scientific">Staurois parvus</name>
    <dbReference type="NCBI Taxonomy" id="386267"/>
    <lineage>
        <taxon>Eukaryota</taxon>
        <taxon>Metazoa</taxon>
        <taxon>Chordata</taxon>
        <taxon>Craniata</taxon>
        <taxon>Vertebrata</taxon>
        <taxon>Euteleostomi</taxon>
        <taxon>Amphibia</taxon>
        <taxon>Batrachia</taxon>
        <taxon>Anura</taxon>
        <taxon>Neobatrachia</taxon>
        <taxon>Ranoidea</taxon>
        <taxon>Ranidae</taxon>
        <taxon>Staurois</taxon>
    </lineage>
</organism>
<dbReference type="Proteomes" id="UP001162483">
    <property type="component" value="Unassembled WGS sequence"/>
</dbReference>
<dbReference type="EMBL" id="CATNWA010002085">
    <property type="protein sequence ID" value="CAI9541955.1"/>
    <property type="molecule type" value="Genomic_DNA"/>
</dbReference>
<accession>A0ABN9B406</accession>